<evidence type="ECO:0000313" key="2">
    <source>
        <dbReference type="EMBL" id="TDD01326.1"/>
    </source>
</evidence>
<evidence type="ECO:0000313" key="3">
    <source>
        <dbReference type="Proteomes" id="UP000295258"/>
    </source>
</evidence>
<organism evidence="2 3">
    <name type="scientific">Nonomuraea deserti</name>
    <dbReference type="NCBI Taxonomy" id="1848322"/>
    <lineage>
        <taxon>Bacteria</taxon>
        <taxon>Bacillati</taxon>
        <taxon>Actinomycetota</taxon>
        <taxon>Actinomycetes</taxon>
        <taxon>Streptosporangiales</taxon>
        <taxon>Streptosporangiaceae</taxon>
        <taxon>Nonomuraea</taxon>
    </lineage>
</organism>
<protein>
    <recommendedName>
        <fullName evidence="1">DUF6603 domain-containing protein</fullName>
    </recommendedName>
</protein>
<dbReference type="InterPro" id="IPR046538">
    <property type="entry name" value="DUF6603"/>
</dbReference>
<comment type="caution">
    <text evidence="2">The sequence shown here is derived from an EMBL/GenBank/DDBJ whole genome shotgun (WGS) entry which is preliminary data.</text>
</comment>
<dbReference type="Pfam" id="PF20248">
    <property type="entry name" value="DUF6603"/>
    <property type="match status" value="1"/>
</dbReference>
<evidence type="ECO:0000259" key="1">
    <source>
        <dbReference type="Pfam" id="PF20248"/>
    </source>
</evidence>
<proteinExistence type="predicted"/>
<accession>A0A4V2Y9V7</accession>
<dbReference type="AlphaFoldDB" id="A0A4V2Y9V7"/>
<reference evidence="2 3" key="1">
    <citation type="submission" date="2019-03" db="EMBL/GenBank/DDBJ databases">
        <title>Draft genome sequences of novel Actinobacteria.</title>
        <authorList>
            <person name="Sahin N."/>
            <person name="Ay H."/>
            <person name="Saygin H."/>
        </authorList>
    </citation>
    <scope>NUCLEOTIDE SEQUENCE [LARGE SCALE GENOMIC DNA]</scope>
    <source>
        <strain evidence="2 3">KC310</strain>
    </source>
</reference>
<dbReference type="RefSeq" id="WP_132597879.1">
    <property type="nucleotide sequence ID" value="NZ_SMKO01000079.1"/>
</dbReference>
<sequence>MAGSVRRYADNVITGTGLEGDPQAVELRAAADALDAALSAPAVLDGAVARWRAAIGATRDRLMAYLLTGVPAPLPASRDWAAPDGVHFAAGLGPFALHLTCPHLTLPDPRDPAAAAIVVGPLPPKSIGVRLDLGGGGGSGVLEMFPDGARGVLGLDLGIVEAAALMSLRRAGAGPSVAAVLSAGFTPGLQLGFGFQLSRVGGVVGADRSVDPQKLAGRLRDGSAGQVLFPLDLGDSARRALVALEEILPARSGASVVGPTLRLSWLEIAGQGFCSLDVAVLMELPGPQRVVVVGIARAGIKPVLRLRVDVAGAIDLAQSTVAVDASLIDSGLLGVFSVYGDVAFRQCWGPRAHTVLTAGGFYPGYRPEPATIPALNRLGYHLDVPVPGISLRAEGYLAITSNSVQLGGRLEVGIRAAGCGAHGFLSVDSIVQFTPFHVHAEVSAGFEVKVFGVTFCGVRLDGTLDGPGPLTLRGRLTVETFLEDFDFDATFTFGSSSGGPVQAGPQRAAEVLKEEVRPQALRAVGGHDPDVVPAQLPVPAGLALISPRGGVCWEQHRVPLTVPIDRLDGAPLGGVQTVTVTAPHLTAITQDLFAPGSFIMLTQAEALNRPAFESLPAGIVCSGGEDLTGPVTAQPGGHTVLRKVRGEGLLPLATIDILTLPGIVQSMLTGRDDSPAATNVDPLVSLVDEPWVATHDGAVHGSATAAHQMSRISGGFAVAEADLAVPVALEDL</sequence>
<gene>
    <name evidence="2" type="ORF">E1292_26295</name>
</gene>
<name>A0A4V2Y9V7_9ACTN</name>
<feature type="domain" description="DUF6603" evidence="1">
    <location>
        <begin position="89"/>
        <end position="602"/>
    </location>
</feature>
<keyword evidence="3" id="KW-1185">Reference proteome</keyword>
<dbReference type="Proteomes" id="UP000295258">
    <property type="component" value="Unassembled WGS sequence"/>
</dbReference>
<dbReference type="EMBL" id="SMKO01000079">
    <property type="protein sequence ID" value="TDD01326.1"/>
    <property type="molecule type" value="Genomic_DNA"/>
</dbReference>